<accession>A0ABS9JL96</accession>
<dbReference type="RefSeq" id="WP_086699676.1">
    <property type="nucleotide sequence ID" value="NZ_JAKKZF010000102.1"/>
</dbReference>
<evidence type="ECO:0000313" key="1">
    <source>
        <dbReference type="EMBL" id="MCG0066269.1"/>
    </source>
</evidence>
<comment type="caution">
    <text evidence="1">The sequence shown here is derived from an EMBL/GenBank/DDBJ whole genome shotgun (WGS) entry which is preliminary data.</text>
</comment>
<keyword evidence="2" id="KW-1185">Reference proteome</keyword>
<organism evidence="1 2">
    <name type="scientific">Streptomyces tricolor</name>
    <dbReference type="NCBI Taxonomy" id="68277"/>
    <lineage>
        <taxon>Bacteria</taxon>
        <taxon>Bacillati</taxon>
        <taxon>Actinomycetota</taxon>
        <taxon>Actinomycetes</taxon>
        <taxon>Kitasatosporales</taxon>
        <taxon>Streptomycetaceae</taxon>
        <taxon>Streptomyces</taxon>
        <taxon>Streptomyces violaceoruber group</taxon>
    </lineage>
</organism>
<protein>
    <submittedName>
        <fullName evidence="1">YfdQ family protein</fullName>
    </submittedName>
</protein>
<reference evidence="1 2" key="1">
    <citation type="submission" date="2022-01" db="EMBL/GenBank/DDBJ databases">
        <title>Draft Genome Sequences of Seven Type Strains of the Genus Streptomyces.</title>
        <authorList>
            <person name="Aziz S."/>
            <person name="Coretto E."/>
            <person name="Chronakova A."/>
            <person name="Sproer C."/>
            <person name="Huber K."/>
            <person name="Nouioui I."/>
            <person name="Gross H."/>
        </authorList>
    </citation>
    <scope>NUCLEOTIDE SEQUENCE [LARGE SCALE GENOMIC DNA]</scope>
    <source>
        <strain evidence="1 2">DSM 41685</strain>
    </source>
</reference>
<evidence type="ECO:0000313" key="2">
    <source>
        <dbReference type="Proteomes" id="UP001299012"/>
    </source>
</evidence>
<dbReference type="EMBL" id="JAKKZF010000102">
    <property type="protein sequence ID" value="MCG0066269.1"/>
    <property type="molecule type" value="Genomic_DNA"/>
</dbReference>
<name>A0ABS9JL96_9ACTN</name>
<dbReference type="Pfam" id="PF10065">
    <property type="entry name" value="DUF2303"/>
    <property type="match status" value="1"/>
</dbReference>
<gene>
    <name evidence="1" type="ORF">L0F81_23755</name>
</gene>
<dbReference type="Proteomes" id="UP001299012">
    <property type="component" value="Unassembled WGS sequence"/>
</dbReference>
<proteinExistence type="predicted"/>
<dbReference type="InterPro" id="IPR019276">
    <property type="entry name" value="DUF2303"/>
</dbReference>
<sequence length="268" mass="29387">MTTDNTQVIVDTALRSAQPVELEPGKVYGFHTSTGVHKVDLTGDQYKDAPTRKTGTTVVHDTTSFLALYRKHSDEHSEVYADADRLTVTAVLDADTATTPRWQGHRLSLQLRTTDAWKQWLALDGKLMGQEQFAEFLEDHLPELLEPAAATMLEIAQSIQGVAKAEFHSGTRLASGERKLAYVETVTAKAGQKGELVIPETFVIGLVPFEGSEGYRLTARLRYRINGGPLQLGYKLERPADVLRTAFQDVVAAIGEDIDVPVLNGTPA</sequence>